<dbReference type="Proteomes" id="UP001172386">
    <property type="component" value="Unassembled WGS sequence"/>
</dbReference>
<dbReference type="EMBL" id="JAPDRQ010000103">
    <property type="protein sequence ID" value="KAJ9655157.1"/>
    <property type="molecule type" value="Genomic_DNA"/>
</dbReference>
<proteinExistence type="predicted"/>
<reference evidence="1" key="1">
    <citation type="submission" date="2022-10" db="EMBL/GenBank/DDBJ databases">
        <title>Culturing micro-colonial fungi from biological soil crusts in the Mojave desert and describing Neophaeococcomyces mojavensis, and introducing the new genera and species Taxawa tesnikishii.</title>
        <authorList>
            <person name="Kurbessoian T."/>
            <person name="Stajich J.E."/>
        </authorList>
    </citation>
    <scope>NUCLEOTIDE SEQUENCE</scope>
    <source>
        <strain evidence="1">JES_112</strain>
    </source>
</reference>
<keyword evidence="2" id="KW-1185">Reference proteome</keyword>
<sequence>MPSELLKCTICPKLPHFSDSSHLLTHVGSKGHLAHLHKLQVKSHQELEAAQKIAIYNQWFQEHGVAQLLSERMQQKEAKQASRKAANERRAAAAVLAGSKKKRGRKSTSSVMSQQPPATSAYDPQPSQLKSRHSPTDFGDFDYTPLRPTRNGRYPMLPSSPPKMMSSSTMENDEDDDCPAEDDHQAKASSSPQLKGTKWPGMGLFDAASLELRKKRNQKKDSSVLRRLERLSGRVEPTETVHSAAGIVLKCRHMDDLENDSPVEGEITIPPPTPKRRKSSRPRTIKKTRMSGRRSRRTRRHAGSPLADPSNLVTSDTEETARPLSHFTPTEEENNEFKLAVRNLGRKKKGHFRIHEDSSPGFGVDGSSDVAISAYVDASTAGAHLTYSLPVSWSQQQAEPYDPFKLIRSRLPAHTMFGDIGQGKENANPFRTSSGSPGSNQFTNPLFFQTGDEGMATVNHPSQPPSNTVTDTRSDPFQNDDVFMPVRNPLMAALEHISKSTEHDHFSNHEVSGFHVHYRQPLFAP</sequence>
<accession>A0ACC3A4C4</accession>
<name>A0ACC3A4C4_9EURO</name>
<protein>
    <submittedName>
        <fullName evidence="1">Uncharacterized protein</fullName>
    </submittedName>
</protein>
<comment type="caution">
    <text evidence="1">The sequence shown here is derived from an EMBL/GenBank/DDBJ whole genome shotgun (WGS) entry which is preliminary data.</text>
</comment>
<evidence type="ECO:0000313" key="2">
    <source>
        <dbReference type="Proteomes" id="UP001172386"/>
    </source>
</evidence>
<gene>
    <name evidence="1" type="ORF">H2198_005932</name>
</gene>
<evidence type="ECO:0000313" key="1">
    <source>
        <dbReference type="EMBL" id="KAJ9655157.1"/>
    </source>
</evidence>
<organism evidence="1 2">
    <name type="scientific">Neophaeococcomyces mojaviensis</name>
    <dbReference type="NCBI Taxonomy" id="3383035"/>
    <lineage>
        <taxon>Eukaryota</taxon>
        <taxon>Fungi</taxon>
        <taxon>Dikarya</taxon>
        <taxon>Ascomycota</taxon>
        <taxon>Pezizomycotina</taxon>
        <taxon>Eurotiomycetes</taxon>
        <taxon>Chaetothyriomycetidae</taxon>
        <taxon>Chaetothyriales</taxon>
        <taxon>Chaetothyriales incertae sedis</taxon>
        <taxon>Neophaeococcomyces</taxon>
    </lineage>
</organism>